<dbReference type="EMBL" id="JAMBOL010000003">
    <property type="protein sequence ID" value="MCM3713522.1"/>
    <property type="molecule type" value="Genomic_DNA"/>
</dbReference>
<evidence type="ECO:0000313" key="2">
    <source>
        <dbReference type="Proteomes" id="UP001139179"/>
    </source>
</evidence>
<reference evidence="1" key="1">
    <citation type="submission" date="2022-05" db="EMBL/GenBank/DDBJ databases">
        <title>Comparative Genomics of Spacecraft Associated Microbes.</title>
        <authorList>
            <person name="Tran M.T."/>
            <person name="Wright A."/>
            <person name="Seuylemezian A."/>
            <person name="Eisen J."/>
            <person name="Coil D."/>
        </authorList>
    </citation>
    <scope>NUCLEOTIDE SEQUENCE</scope>
    <source>
        <strain evidence="1">214.1.1</strain>
    </source>
</reference>
<dbReference type="PANTHER" id="PTHR17985:SF8">
    <property type="entry name" value="TRANSPORT AND GOLGI ORGANIZATION PROTEIN 2 HOMOLOG"/>
    <property type="match status" value="1"/>
</dbReference>
<proteinExistence type="predicted"/>
<dbReference type="PANTHER" id="PTHR17985">
    <property type="entry name" value="SER/THR-RICH PROTEIN T10 IN DGCR REGION"/>
    <property type="match status" value="1"/>
</dbReference>
<organism evidence="1 2">
    <name type="scientific">Halalkalibacter oceani</name>
    <dbReference type="NCBI Taxonomy" id="1653776"/>
    <lineage>
        <taxon>Bacteria</taxon>
        <taxon>Bacillati</taxon>
        <taxon>Bacillota</taxon>
        <taxon>Bacilli</taxon>
        <taxon>Bacillales</taxon>
        <taxon>Bacillaceae</taxon>
        <taxon>Halalkalibacter</taxon>
    </lineage>
</organism>
<dbReference type="Proteomes" id="UP001139179">
    <property type="component" value="Unassembled WGS sequence"/>
</dbReference>
<comment type="caution">
    <text evidence="1">The sequence shown here is derived from an EMBL/GenBank/DDBJ whole genome shotgun (WGS) entry which is preliminary data.</text>
</comment>
<protein>
    <submittedName>
        <fullName evidence="1">NRDE family protein</fullName>
    </submittedName>
</protein>
<dbReference type="InterPro" id="IPR008551">
    <property type="entry name" value="TANGO2"/>
</dbReference>
<dbReference type="Pfam" id="PF05742">
    <property type="entry name" value="TANGO2"/>
    <property type="match status" value="1"/>
</dbReference>
<dbReference type="RefSeq" id="WP_251222335.1">
    <property type="nucleotide sequence ID" value="NZ_JAMBOL010000003.1"/>
</dbReference>
<dbReference type="AlphaFoldDB" id="A0A9X2DNP7"/>
<accession>A0A9X2DNP7</accession>
<sequence>MCLLLLAINQHPDYPLIFCGNRDEFYDRPAADAHYWGEDGQLFGGRDLEKGGTWLGLTRSGRFAAVTNVREAAAGTASATESRGKIVTGFLCSTVSGADYSRQLLKKNALYQGYNAVFGVENELYYASNRANESGKLPDGIHVLSNASLNTPWPKTEQLKTSITALLKDNRQPVDRWLEAIFDSLRDDRPYPDEILPETGVDLEWERRLSPIFIKGEKYGTRASTIVLMNRSRKFRFLEQTYGPFGQKKTRTDKQIFRRNPER</sequence>
<gene>
    <name evidence="1" type="ORF">M3202_05460</name>
</gene>
<keyword evidence="2" id="KW-1185">Reference proteome</keyword>
<evidence type="ECO:0000313" key="1">
    <source>
        <dbReference type="EMBL" id="MCM3713522.1"/>
    </source>
</evidence>
<name>A0A9X2DNP7_9BACI</name>